<sequence>MDKYQVLGLVGEGSYGMVTKCRNRESGQIVAVKKFLESDDDAAVRKIALREIKLLKQLRHENLVNLLDVCKRKKRWYLVFEFVDHTILNDLEDSPNGLDFERVRKYLFQIMRAIAFCHSHNIIHRDIKPENILVSQSGVVKLCDFGFARPLAASGEAYTDYVATRWYRAPELLVGDSKYGRPVDVWAVGALITEMLTGEALFPGDSDIDQLYHITKCLGKKSPWGLLRSEGLRFVLMGGKIRSQTVALTSISASHMFHCPVFSTFVCLILGNLIPRQQELFYKNPLFAGLKLPEVKELESLEKRYPKLPAEALELAKECLQIDPDERPSCAQLLQGDFFNKDGFAERFTQELKQIIQKDTRDHQFQKKSKVNKRDKDDVSEERKIISVQDFSVGPRSKDGKLIKTKPSKADAEKADRSSKLSFLYDNTIHPLKLSPQTNLKDFSSNLDYAKNLGTFIPPINQNFSPTFGVVSGPGSLNYRLDEKSKKYLNPLLKARKPSPVGRCNVSLTPASKKKWEFLKTNVRLPELNHLPELRGAEAQHPRFLKKENRMFAESRVPSLAAIDLHNSSLPSQQLSGTLMPDASEATYPRVEH</sequence>
<evidence type="ECO:0000256" key="15">
    <source>
        <dbReference type="ARBA" id="ARBA00047592"/>
    </source>
</evidence>
<accession>A0A8D2QC18</accession>
<keyword evidence="8" id="KW-0723">Serine/threonine-protein kinase</keyword>
<comment type="catalytic activity">
    <reaction evidence="16">
        <text>L-threonyl-[protein] + ATP = O-phospho-L-threonyl-[protein] + ADP + H(+)</text>
        <dbReference type="Rhea" id="RHEA:46608"/>
        <dbReference type="Rhea" id="RHEA-COMP:11060"/>
        <dbReference type="Rhea" id="RHEA-COMP:11605"/>
        <dbReference type="ChEBI" id="CHEBI:15378"/>
        <dbReference type="ChEBI" id="CHEBI:30013"/>
        <dbReference type="ChEBI" id="CHEBI:30616"/>
        <dbReference type="ChEBI" id="CHEBI:61977"/>
        <dbReference type="ChEBI" id="CHEBI:456216"/>
        <dbReference type="EC" id="2.7.11.22"/>
    </reaction>
</comment>
<dbReference type="FunFam" id="1.10.510.10:FF:000624">
    <property type="entry name" value="Mitogen-activated protein kinase"/>
    <property type="match status" value="1"/>
</dbReference>
<dbReference type="Gene3D" id="1.10.510.10">
    <property type="entry name" value="Transferase(Phosphotransferase) domain 1"/>
    <property type="match status" value="1"/>
</dbReference>
<dbReference type="GO" id="GO:0004707">
    <property type="term" value="F:MAP kinase activity"/>
    <property type="evidence" value="ECO:0007669"/>
    <property type="project" value="UniProtKB-EC"/>
</dbReference>
<keyword evidence="13" id="KW-0539">Nucleus</keyword>
<comment type="similarity">
    <text evidence="3">Belongs to the protein kinase superfamily. CMGC Ser/Thr protein kinase family. CDC2/CDKX subfamily.</text>
</comment>
<dbReference type="GO" id="GO:0005737">
    <property type="term" value="C:cytoplasm"/>
    <property type="evidence" value="ECO:0007669"/>
    <property type="project" value="UniProtKB-SubCell"/>
</dbReference>
<feature type="domain" description="Protein kinase" evidence="21">
    <location>
        <begin position="4"/>
        <end position="339"/>
    </location>
</feature>
<evidence type="ECO:0000256" key="10">
    <source>
        <dbReference type="ARBA" id="ARBA00022741"/>
    </source>
</evidence>
<keyword evidence="23" id="KW-1185">Reference proteome</keyword>
<comment type="subcellular location">
    <subcellularLocation>
        <location evidence="2">Cytoplasm</location>
    </subcellularLocation>
    <subcellularLocation>
        <location evidence="1">Nucleus</location>
    </subcellularLocation>
</comment>
<comment type="catalytic activity">
    <reaction evidence="15">
        <text>L-threonyl-[protein] + ATP = O-phospho-L-threonyl-[protein] + ADP + H(+)</text>
        <dbReference type="Rhea" id="RHEA:46608"/>
        <dbReference type="Rhea" id="RHEA-COMP:11060"/>
        <dbReference type="Rhea" id="RHEA-COMP:11605"/>
        <dbReference type="ChEBI" id="CHEBI:15378"/>
        <dbReference type="ChEBI" id="CHEBI:30013"/>
        <dbReference type="ChEBI" id="CHEBI:30616"/>
        <dbReference type="ChEBI" id="CHEBI:61977"/>
        <dbReference type="ChEBI" id="CHEBI:456216"/>
        <dbReference type="EC" id="2.7.11.24"/>
    </reaction>
</comment>
<dbReference type="FunFam" id="3.30.200.20:FF:000049">
    <property type="entry name" value="cyclin-dependent kinase-like 1 isoform X1"/>
    <property type="match status" value="1"/>
</dbReference>
<keyword evidence="11" id="KW-0418">Kinase</keyword>
<keyword evidence="9" id="KW-0808">Transferase</keyword>
<dbReference type="Pfam" id="PF00069">
    <property type="entry name" value="Pkinase"/>
    <property type="match status" value="1"/>
</dbReference>
<dbReference type="Ensembl" id="ENSZALT00000007255.1">
    <property type="protein sequence ID" value="ENSZALP00000004830.1"/>
    <property type="gene ID" value="ENSZALG00000004517.1"/>
</dbReference>
<dbReference type="InterPro" id="IPR008271">
    <property type="entry name" value="Ser/Thr_kinase_AS"/>
</dbReference>
<comment type="catalytic activity">
    <reaction evidence="18">
        <text>L-seryl-[protein] + ATP = O-phospho-L-seryl-[protein] + ADP + H(+)</text>
        <dbReference type="Rhea" id="RHEA:17989"/>
        <dbReference type="Rhea" id="RHEA-COMP:9863"/>
        <dbReference type="Rhea" id="RHEA-COMP:11604"/>
        <dbReference type="ChEBI" id="CHEBI:15378"/>
        <dbReference type="ChEBI" id="CHEBI:29999"/>
        <dbReference type="ChEBI" id="CHEBI:30616"/>
        <dbReference type="ChEBI" id="CHEBI:83421"/>
        <dbReference type="ChEBI" id="CHEBI:456216"/>
        <dbReference type="EC" id="2.7.11.22"/>
    </reaction>
</comment>
<reference evidence="22" key="2">
    <citation type="submission" date="2025-09" db="UniProtKB">
        <authorList>
            <consortium name="Ensembl"/>
        </authorList>
    </citation>
    <scope>IDENTIFICATION</scope>
</reference>
<comment type="similarity">
    <text evidence="4">Belongs to the protein kinase superfamily. CMGC Ser/Thr protein kinase family. MAP kinase subfamily.</text>
</comment>
<evidence type="ECO:0000256" key="1">
    <source>
        <dbReference type="ARBA" id="ARBA00004123"/>
    </source>
</evidence>
<evidence type="ECO:0000259" key="21">
    <source>
        <dbReference type="PROSITE" id="PS50011"/>
    </source>
</evidence>
<dbReference type="CDD" id="cd07846">
    <property type="entry name" value="STKc_CDKL2_3"/>
    <property type="match status" value="1"/>
</dbReference>
<reference evidence="22" key="1">
    <citation type="submission" date="2025-08" db="UniProtKB">
        <authorList>
            <consortium name="Ensembl"/>
        </authorList>
    </citation>
    <scope>IDENTIFICATION</scope>
</reference>
<name>A0A8D2QC18_ZONAL</name>
<dbReference type="PROSITE" id="PS50011">
    <property type="entry name" value="PROTEIN_KINASE_DOM"/>
    <property type="match status" value="1"/>
</dbReference>
<dbReference type="PROSITE" id="PS00107">
    <property type="entry name" value="PROTEIN_KINASE_ATP"/>
    <property type="match status" value="1"/>
</dbReference>
<dbReference type="EC" id="2.7.11.22" evidence="6"/>
<feature type="compositionally biased region" description="Basic and acidic residues" evidence="20">
    <location>
        <begin position="396"/>
        <end position="414"/>
    </location>
</feature>
<dbReference type="GO" id="GO:0005524">
    <property type="term" value="F:ATP binding"/>
    <property type="evidence" value="ECO:0007669"/>
    <property type="project" value="UniProtKB-UniRule"/>
</dbReference>
<gene>
    <name evidence="22" type="primary">CDKL2</name>
</gene>
<evidence type="ECO:0000256" key="20">
    <source>
        <dbReference type="SAM" id="MobiDB-lite"/>
    </source>
</evidence>
<evidence type="ECO:0000256" key="14">
    <source>
        <dbReference type="ARBA" id="ARBA00039642"/>
    </source>
</evidence>
<evidence type="ECO:0000256" key="5">
    <source>
        <dbReference type="ARBA" id="ARBA00012411"/>
    </source>
</evidence>
<evidence type="ECO:0000256" key="2">
    <source>
        <dbReference type="ARBA" id="ARBA00004496"/>
    </source>
</evidence>
<dbReference type="PROSITE" id="PS00108">
    <property type="entry name" value="PROTEIN_KINASE_ST"/>
    <property type="match status" value="1"/>
</dbReference>
<dbReference type="InterPro" id="IPR050108">
    <property type="entry name" value="CDK"/>
</dbReference>
<dbReference type="Proteomes" id="UP000694413">
    <property type="component" value="Unassembled WGS sequence"/>
</dbReference>
<dbReference type="Gene3D" id="3.30.200.20">
    <property type="entry name" value="Phosphorylase Kinase, domain 1"/>
    <property type="match status" value="1"/>
</dbReference>
<evidence type="ECO:0000256" key="8">
    <source>
        <dbReference type="ARBA" id="ARBA00022527"/>
    </source>
</evidence>
<dbReference type="SMART" id="SM00220">
    <property type="entry name" value="S_TKc"/>
    <property type="match status" value="1"/>
</dbReference>
<evidence type="ECO:0000256" key="9">
    <source>
        <dbReference type="ARBA" id="ARBA00022679"/>
    </source>
</evidence>
<evidence type="ECO:0000256" key="12">
    <source>
        <dbReference type="ARBA" id="ARBA00022840"/>
    </source>
</evidence>
<evidence type="ECO:0000313" key="22">
    <source>
        <dbReference type="Ensembl" id="ENSZALP00000004830.1"/>
    </source>
</evidence>
<evidence type="ECO:0000256" key="11">
    <source>
        <dbReference type="ARBA" id="ARBA00022777"/>
    </source>
</evidence>
<dbReference type="PANTHER" id="PTHR24056">
    <property type="entry name" value="CELL DIVISION PROTEIN KINASE"/>
    <property type="match status" value="1"/>
</dbReference>
<dbReference type="InterPro" id="IPR011009">
    <property type="entry name" value="Kinase-like_dom_sf"/>
</dbReference>
<keyword evidence="12 19" id="KW-0067">ATP-binding</keyword>
<evidence type="ECO:0000256" key="13">
    <source>
        <dbReference type="ARBA" id="ARBA00023242"/>
    </source>
</evidence>
<keyword evidence="7" id="KW-0963">Cytoplasm</keyword>
<dbReference type="SUPFAM" id="SSF56112">
    <property type="entry name" value="Protein kinase-like (PK-like)"/>
    <property type="match status" value="1"/>
</dbReference>
<organism evidence="22 23">
    <name type="scientific">Zonotrichia albicollis</name>
    <name type="common">White-throated sparrow</name>
    <name type="synonym">Fringilla albicollis</name>
    <dbReference type="NCBI Taxonomy" id="44394"/>
    <lineage>
        <taxon>Eukaryota</taxon>
        <taxon>Metazoa</taxon>
        <taxon>Chordata</taxon>
        <taxon>Craniata</taxon>
        <taxon>Vertebrata</taxon>
        <taxon>Euteleostomi</taxon>
        <taxon>Archelosauria</taxon>
        <taxon>Archosauria</taxon>
        <taxon>Dinosauria</taxon>
        <taxon>Saurischia</taxon>
        <taxon>Theropoda</taxon>
        <taxon>Coelurosauria</taxon>
        <taxon>Aves</taxon>
        <taxon>Neognathae</taxon>
        <taxon>Neoaves</taxon>
        <taxon>Telluraves</taxon>
        <taxon>Australaves</taxon>
        <taxon>Passeriformes</taxon>
        <taxon>Passerellidae</taxon>
        <taxon>Zonotrichia</taxon>
    </lineage>
</organism>
<proteinExistence type="inferred from homology"/>
<dbReference type="GO" id="GO:0004693">
    <property type="term" value="F:cyclin-dependent protein serine/threonine kinase activity"/>
    <property type="evidence" value="ECO:0007669"/>
    <property type="project" value="UniProtKB-EC"/>
</dbReference>
<evidence type="ECO:0000256" key="19">
    <source>
        <dbReference type="PROSITE-ProRule" id="PRU10141"/>
    </source>
</evidence>
<evidence type="ECO:0000256" key="16">
    <source>
        <dbReference type="ARBA" id="ARBA00047811"/>
    </source>
</evidence>
<evidence type="ECO:0000256" key="18">
    <source>
        <dbReference type="ARBA" id="ARBA00048367"/>
    </source>
</evidence>
<dbReference type="GO" id="GO:0005634">
    <property type="term" value="C:nucleus"/>
    <property type="evidence" value="ECO:0007669"/>
    <property type="project" value="UniProtKB-SubCell"/>
</dbReference>
<dbReference type="EC" id="2.7.11.24" evidence="5"/>
<keyword evidence="10 19" id="KW-0547">Nucleotide-binding</keyword>
<evidence type="ECO:0000313" key="23">
    <source>
        <dbReference type="Proteomes" id="UP000694413"/>
    </source>
</evidence>
<dbReference type="InterPro" id="IPR017441">
    <property type="entry name" value="Protein_kinase_ATP_BS"/>
</dbReference>
<evidence type="ECO:0000256" key="4">
    <source>
        <dbReference type="ARBA" id="ARBA00008832"/>
    </source>
</evidence>
<protein>
    <recommendedName>
        <fullName evidence="14">Cyclin-dependent kinase-like 2</fullName>
        <ecNumber evidence="6">2.7.11.22</ecNumber>
        <ecNumber evidence="5">2.7.11.24</ecNumber>
    </recommendedName>
</protein>
<dbReference type="PANTHER" id="PTHR24056:SF241">
    <property type="entry name" value="CYCLIN-DEPENDENT KINASE-LIKE 2"/>
    <property type="match status" value="1"/>
</dbReference>
<feature type="region of interest" description="Disordered" evidence="20">
    <location>
        <begin position="395"/>
        <end position="414"/>
    </location>
</feature>
<comment type="catalytic activity">
    <reaction evidence="17">
        <text>L-seryl-[protein] + ATP = O-phospho-L-seryl-[protein] + ADP + H(+)</text>
        <dbReference type="Rhea" id="RHEA:17989"/>
        <dbReference type="Rhea" id="RHEA-COMP:9863"/>
        <dbReference type="Rhea" id="RHEA-COMP:11604"/>
        <dbReference type="ChEBI" id="CHEBI:15378"/>
        <dbReference type="ChEBI" id="CHEBI:29999"/>
        <dbReference type="ChEBI" id="CHEBI:30616"/>
        <dbReference type="ChEBI" id="CHEBI:83421"/>
        <dbReference type="ChEBI" id="CHEBI:456216"/>
        <dbReference type="EC" id="2.7.11.24"/>
    </reaction>
</comment>
<feature type="region of interest" description="Disordered" evidence="20">
    <location>
        <begin position="571"/>
        <end position="593"/>
    </location>
</feature>
<feature type="binding site" evidence="19">
    <location>
        <position position="34"/>
    </location>
    <ligand>
        <name>ATP</name>
        <dbReference type="ChEBI" id="CHEBI:30616"/>
    </ligand>
</feature>
<dbReference type="AlphaFoldDB" id="A0A8D2QC18"/>
<dbReference type="InterPro" id="IPR000719">
    <property type="entry name" value="Prot_kinase_dom"/>
</dbReference>
<evidence type="ECO:0000256" key="17">
    <source>
        <dbReference type="ARBA" id="ARBA00048312"/>
    </source>
</evidence>
<evidence type="ECO:0000256" key="7">
    <source>
        <dbReference type="ARBA" id="ARBA00022490"/>
    </source>
</evidence>
<evidence type="ECO:0000256" key="6">
    <source>
        <dbReference type="ARBA" id="ARBA00012425"/>
    </source>
</evidence>
<evidence type="ECO:0000256" key="3">
    <source>
        <dbReference type="ARBA" id="ARBA00006485"/>
    </source>
</evidence>